<comment type="caution">
    <text evidence="1">The sequence shown here is derived from an EMBL/GenBank/DDBJ whole genome shotgun (WGS) entry which is preliminary data.</text>
</comment>
<accession>A0AAX2RQ47</accession>
<proteinExistence type="predicted"/>
<dbReference type="EMBL" id="SNSQ01000018">
    <property type="protein sequence ID" value="TEU46585.1"/>
    <property type="molecule type" value="Genomic_DNA"/>
</dbReference>
<gene>
    <name evidence="1" type="ORF">E3D37_17835</name>
</gene>
<organism evidence="1 2">
    <name type="scientific">Burkholderia cepacia</name>
    <name type="common">Pseudomonas cepacia</name>
    <dbReference type="NCBI Taxonomy" id="292"/>
    <lineage>
        <taxon>Bacteria</taxon>
        <taxon>Pseudomonadati</taxon>
        <taxon>Pseudomonadota</taxon>
        <taxon>Betaproteobacteria</taxon>
        <taxon>Burkholderiales</taxon>
        <taxon>Burkholderiaceae</taxon>
        <taxon>Burkholderia</taxon>
        <taxon>Burkholderia cepacia complex</taxon>
    </lineage>
</organism>
<evidence type="ECO:0000313" key="2">
    <source>
        <dbReference type="Proteomes" id="UP000298234"/>
    </source>
</evidence>
<dbReference type="Proteomes" id="UP000298234">
    <property type="component" value="Unassembled WGS sequence"/>
</dbReference>
<dbReference type="RefSeq" id="WP_081072742.1">
    <property type="nucleotide sequence ID" value="NZ_CADEUN010000023.1"/>
</dbReference>
<dbReference type="Gene3D" id="3.90.180.10">
    <property type="entry name" value="Medium-chain alcohol dehydrogenases, catalytic domain"/>
    <property type="match status" value="1"/>
</dbReference>
<name>A0AAX2RQ47_BURCE</name>
<evidence type="ECO:0000313" key="1">
    <source>
        <dbReference type="EMBL" id="TEU46585.1"/>
    </source>
</evidence>
<dbReference type="AlphaFoldDB" id="A0AAX2RQ47"/>
<sequence>MRPCRSSCRHCFRICIRSNDARPGGRPRKLKPLIDRTFAFDDIVHAHRYGEAGVQAGKIVVAV</sequence>
<dbReference type="Pfam" id="PF13602">
    <property type="entry name" value="ADH_zinc_N_2"/>
    <property type="match status" value="1"/>
</dbReference>
<reference evidence="1 2" key="1">
    <citation type="submission" date="2019-03" db="EMBL/GenBank/DDBJ databases">
        <title>Burkholderia cepacia outbreak.</title>
        <authorList>
            <person name="Farzana R."/>
            <person name="Walsh T.R."/>
        </authorList>
    </citation>
    <scope>NUCLEOTIDE SEQUENCE [LARGE SCALE GENOMIC DNA]</scope>
    <source>
        <strain evidence="2">d13</strain>
    </source>
</reference>
<protein>
    <submittedName>
        <fullName evidence="1">Uncharacterized protein</fullName>
    </submittedName>
</protein>